<accession>A0A2J6T6U8</accession>
<proteinExistence type="predicted"/>
<dbReference type="EMBL" id="KZ613817">
    <property type="protein sequence ID" value="PMD58673.1"/>
    <property type="molecule type" value="Genomic_DNA"/>
</dbReference>
<dbReference type="AlphaFoldDB" id="A0A2J6T6U8"/>
<gene>
    <name evidence="2" type="ORF">K444DRAFT_414611</name>
</gene>
<keyword evidence="3" id="KW-1185">Reference proteome</keyword>
<protein>
    <submittedName>
        <fullName evidence="2">Uncharacterized protein</fullName>
    </submittedName>
</protein>
<dbReference type="OrthoDB" id="10381590at2759"/>
<dbReference type="Proteomes" id="UP000235371">
    <property type="component" value="Unassembled WGS sequence"/>
</dbReference>
<keyword evidence="1" id="KW-0812">Transmembrane</keyword>
<dbReference type="RefSeq" id="XP_024735577.1">
    <property type="nucleotide sequence ID" value="XM_024872646.1"/>
</dbReference>
<dbReference type="GeneID" id="36580726"/>
<dbReference type="InParanoid" id="A0A2J6T6U8"/>
<keyword evidence="1" id="KW-1133">Transmembrane helix</keyword>
<name>A0A2J6T6U8_9HELO</name>
<evidence type="ECO:0000313" key="3">
    <source>
        <dbReference type="Proteomes" id="UP000235371"/>
    </source>
</evidence>
<feature type="transmembrane region" description="Helical" evidence="1">
    <location>
        <begin position="55"/>
        <end position="77"/>
    </location>
</feature>
<evidence type="ECO:0000256" key="1">
    <source>
        <dbReference type="SAM" id="Phobius"/>
    </source>
</evidence>
<organism evidence="2 3">
    <name type="scientific">Hyaloscypha bicolor E</name>
    <dbReference type="NCBI Taxonomy" id="1095630"/>
    <lineage>
        <taxon>Eukaryota</taxon>
        <taxon>Fungi</taxon>
        <taxon>Dikarya</taxon>
        <taxon>Ascomycota</taxon>
        <taxon>Pezizomycotina</taxon>
        <taxon>Leotiomycetes</taxon>
        <taxon>Helotiales</taxon>
        <taxon>Hyaloscyphaceae</taxon>
        <taxon>Hyaloscypha</taxon>
        <taxon>Hyaloscypha bicolor</taxon>
    </lineage>
</organism>
<evidence type="ECO:0000313" key="2">
    <source>
        <dbReference type="EMBL" id="PMD58673.1"/>
    </source>
</evidence>
<keyword evidence="1" id="KW-0472">Membrane</keyword>
<reference evidence="2 3" key="1">
    <citation type="submission" date="2016-04" db="EMBL/GenBank/DDBJ databases">
        <title>A degradative enzymes factory behind the ericoid mycorrhizal symbiosis.</title>
        <authorList>
            <consortium name="DOE Joint Genome Institute"/>
            <person name="Martino E."/>
            <person name="Morin E."/>
            <person name="Grelet G."/>
            <person name="Kuo A."/>
            <person name="Kohler A."/>
            <person name="Daghino S."/>
            <person name="Barry K."/>
            <person name="Choi C."/>
            <person name="Cichocki N."/>
            <person name="Clum A."/>
            <person name="Copeland A."/>
            <person name="Hainaut M."/>
            <person name="Haridas S."/>
            <person name="Labutti K."/>
            <person name="Lindquist E."/>
            <person name="Lipzen A."/>
            <person name="Khouja H.-R."/>
            <person name="Murat C."/>
            <person name="Ohm R."/>
            <person name="Olson A."/>
            <person name="Spatafora J."/>
            <person name="Veneault-Fourrey C."/>
            <person name="Henrissat B."/>
            <person name="Grigoriev I."/>
            <person name="Martin F."/>
            <person name="Perotto S."/>
        </authorList>
    </citation>
    <scope>NUCLEOTIDE SEQUENCE [LARGE SCALE GENOMIC DNA]</scope>
    <source>
        <strain evidence="2 3">E</strain>
    </source>
</reference>
<sequence length="136" mass="14929">MRPGFQSVGLILTSLLYCAIYTTALSSSILRDCAANLQESNQFEPIMVSPDAAIAIVFGLVGAIISFAGVAIACLTLRFMMSALPSPLYQLESTFCSSVYVDRVLKQMSEASEYMTIVRFFVMSICISSHYLRVKD</sequence>